<dbReference type="HOGENOM" id="CLU_2278463_0_0_1"/>
<dbReference type="RefSeq" id="XP_001793563.1">
    <property type="nucleotide sequence ID" value="XM_001793511.1"/>
</dbReference>
<dbReference type="AlphaFoldDB" id="Q0UZ43"/>
<gene>
    <name evidence="1" type="ORF">SNOG_02971</name>
</gene>
<evidence type="ECO:0000313" key="2">
    <source>
        <dbReference type="Proteomes" id="UP000001055"/>
    </source>
</evidence>
<evidence type="ECO:0000313" key="1">
    <source>
        <dbReference type="EMBL" id="EAT89702.1"/>
    </source>
</evidence>
<dbReference type="Proteomes" id="UP000001055">
    <property type="component" value="Unassembled WGS sequence"/>
</dbReference>
<dbReference type="GeneID" id="5970420"/>
<dbReference type="KEGG" id="pno:SNOG_02971"/>
<accession>Q0UZ43</accession>
<reference evidence="2" key="1">
    <citation type="journal article" date="2007" name="Plant Cell">
        <title>Dothideomycete-plant interactions illuminated by genome sequencing and EST analysis of the wheat pathogen Stagonospora nodorum.</title>
        <authorList>
            <person name="Hane J.K."/>
            <person name="Lowe R.G."/>
            <person name="Solomon P.S."/>
            <person name="Tan K.C."/>
            <person name="Schoch C.L."/>
            <person name="Spatafora J.W."/>
            <person name="Crous P.W."/>
            <person name="Kodira C."/>
            <person name="Birren B.W."/>
            <person name="Galagan J.E."/>
            <person name="Torriani S.F."/>
            <person name="McDonald B.A."/>
            <person name="Oliver R.P."/>
        </authorList>
    </citation>
    <scope>NUCLEOTIDE SEQUENCE [LARGE SCALE GENOMIC DNA]</scope>
    <source>
        <strain evidence="2">SN15 / ATCC MYA-4574 / FGSC 10173</strain>
    </source>
</reference>
<sequence length="102" mass="11223">MAAHGHFMASANHTMAHAHYAPIISDPPRASMPRILRSCKENLEKPASHMVLAEATTGAMHKIKEKVWNDRIMESSFARPRPGLDGLKPGFVEDETDVGGYV</sequence>
<name>Q0UZ43_PHANO</name>
<dbReference type="EMBL" id="CH445328">
    <property type="protein sequence ID" value="EAT89702.1"/>
    <property type="molecule type" value="Genomic_DNA"/>
</dbReference>
<proteinExistence type="predicted"/>
<dbReference type="InParanoid" id="Q0UZ43"/>
<protein>
    <submittedName>
        <fullName evidence="1">Uncharacterized protein</fullName>
    </submittedName>
</protein>
<organism evidence="1 2">
    <name type="scientific">Phaeosphaeria nodorum (strain SN15 / ATCC MYA-4574 / FGSC 10173)</name>
    <name type="common">Glume blotch fungus</name>
    <name type="synonym">Parastagonospora nodorum</name>
    <dbReference type="NCBI Taxonomy" id="321614"/>
    <lineage>
        <taxon>Eukaryota</taxon>
        <taxon>Fungi</taxon>
        <taxon>Dikarya</taxon>
        <taxon>Ascomycota</taxon>
        <taxon>Pezizomycotina</taxon>
        <taxon>Dothideomycetes</taxon>
        <taxon>Pleosporomycetidae</taxon>
        <taxon>Pleosporales</taxon>
        <taxon>Pleosporineae</taxon>
        <taxon>Phaeosphaeriaceae</taxon>
        <taxon>Parastagonospora</taxon>
    </lineage>
</organism>